<reference evidence="1 5" key="1">
    <citation type="journal article" date="2019" name="Sci. Rep.">
        <title>Orb-weaving spider Araneus ventricosus genome elucidates the spidroin gene catalogue.</title>
        <authorList>
            <person name="Kono N."/>
            <person name="Nakamura H."/>
            <person name="Ohtoshi R."/>
            <person name="Moran D.A.P."/>
            <person name="Shinohara A."/>
            <person name="Yoshida Y."/>
            <person name="Fujiwara M."/>
            <person name="Mori M."/>
            <person name="Tomita M."/>
            <person name="Arakawa K."/>
        </authorList>
    </citation>
    <scope>NUCLEOTIDE SEQUENCE [LARGE SCALE GENOMIC DNA]</scope>
</reference>
<dbReference type="EMBL" id="BGPR01124826">
    <property type="protein sequence ID" value="GBN30621.1"/>
    <property type="molecule type" value="Genomic_DNA"/>
</dbReference>
<sequence length="120" mass="14211">MGLKSFTAARKPLVTALNRKKRLQFAKEHIDWTLEQRQQIIWVDESQLTLYQHDRRMRVRREAQEALQYPLYKPLEEVYVNGGKSYKRSQKACVKVQEEANYCPASRAEILQGDSLNYQH</sequence>
<evidence type="ECO:0000313" key="4">
    <source>
        <dbReference type="EMBL" id="GBN33003.1"/>
    </source>
</evidence>
<proteinExistence type="predicted"/>
<name>A0A4Y2MTX4_ARAVE</name>
<accession>A0A4Y2MTX4</accession>
<keyword evidence="5" id="KW-1185">Reference proteome</keyword>
<dbReference type="Gene3D" id="3.30.420.10">
    <property type="entry name" value="Ribonuclease H-like superfamily/Ribonuclease H"/>
    <property type="match status" value="1"/>
</dbReference>
<organism evidence="1 5">
    <name type="scientific">Araneus ventricosus</name>
    <name type="common">Orbweaver spider</name>
    <name type="synonym">Epeira ventricosa</name>
    <dbReference type="NCBI Taxonomy" id="182803"/>
    <lineage>
        <taxon>Eukaryota</taxon>
        <taxon>Metazoa</taxon>
        <taxon>Ecdysozoa</taxon>
        <taxon>Arthropoda</taxon>
        <taxon>Chelicerata</taxon>
        <taxon>Arachnida</taxon>
        <taxon>Araneae</taxon>
        <taxon>Araneomorphae</taxon>
        <taxon>Entelegynae</taxon>
        <taxon>Araneoidea</taxon>
        <taxon>Araneidae</taxon>
        <taxon>Araneus</taxon>
    </lineage>
</organism>
<dbReference type="EMBL" id="BGPR01124851">
    <property type="protein sequence ID" value="GBN30694.1"/>
    <property type="molecule type" value="Genomic_DNA"/>
</dbReference>
<dbReference type="Proteomes" id="UP000499080">
    <property type="component" value="Unassembled WGS sequence"/>
</dbReference>
<evidence type="ECO:0000313" key="5">
    <source>
        <dbReference type="Proteomes" id="UP000499080"/>
    </source>
</evidence>
<dbReference type="EMBL" id="BGPR01125495">
    <property type="protein sequence ID" value="GBN32302.1"/>
    <property type="molecule type" value="Genomic_DNA"/>
</dbReference>
<dbReference type="GO" id="GO:0003676">
    <property type="term" value="F:nucleic acid binding"/>
    <property type="evidence" value="ECO:0007669"/>
    <property type="project" value="InterPro"/>
</dbReference>
<dbReference type="InterPro" id="IPR036397">
    <property type="entry name" value="RNaseH_sf"/>
</dbReference>
<evidence type="ECO:0000313" key="3">
    <source>
        <dbReference type="EMBL" id="GBN32302.1"/>
    </source>
</evidence>
<comment type="caution">
    <text evidence="1">The sequence shown here is derived from an EMBL/GenBank/DDBJ whole genome shotgun (WGS) entry which is preliminary data.</text>
</comment>
<gene>
    <name evidence="2" type="ORF">AVEN_222254_1</name>
    <name evidence="1" type="ORF">AVEN_246726_1</name>
    <name evidence="3" type="ORF">AVEN_262293_1</name>
    <name evidence="4" type="ORF">AVEN_4348_1</name>
</gene>
<evidence type="ECO:0000313" key="1">
    <source>
        <dbReference type="EMBL" id="GBN30621.1"/>
    </source>
</evidence>
<dbReference type="OrthoDB" id="6503215at2759"/>
<evidence type="ECO:0008006" key="6">
    <source>
        <dbReference type="Google" id="ProtNLM"/>
    </source>
</evidence>
<dbReference type="AlphaFoldDB" id="A0A4Y2MTX4"/>
<dbReference type="EMBL" id="BGPR01125741">
    <property type="protein sequence ID" value="GBN33003.1"/>
    <property type="molecule type" value="Genomic_DNA"/>
</dbReference>
<protein>
    <recommendedName>
        <fullName evidence="6">Transposase Tc1-like domain-containing protein</fullName>
    </recommendedName>
</protein>
<evidence type="ECO:0000313" key="2">
    <source>
        <dbReference type="EMBL" id="GBN30694.1"/>
    </source>
</evidence>